<dbReference type="WBParaSite" id="ES5_v2.g14386.t1">
    <property type="protein sequence ID" value="ES5_v2.g14386.t1"/>
    <property type="gene ID" value="ES5_v2.g14386"/>
</dbReference>
<evidence type="ECO:0000313" key="2">
    <source>
        <dbReference type="WBParaSite" id="ES5_v2.g14386.t1"/>
    </source>
</evidence>
<dbReference type="Proteomes" id="UP000887579">
    <property type="component" value="Unplaced"/>
</dbReference>
<proteinExistence type="predicted"/>
<organism evidence="1 2">
    <name type="scientific">Panagrolaimus sp. ES5</name>
    <dbReference type="NCBI Taxonomy" id="591445"/>
    <lineage>
        <taxon>Eukaryota</taxon>
        <taxon>Metazoa</taxon>
        <taxon>Ecdysozoa</taxon>
        <taxon>Nematoda</taxon>
        <taxon>Chromadorea</taxon>
        <taxon>Rhabditida</taxon>
        <taxon>Tylenchina</taxon>
        <taxon>Panagrolaimomorpha</taxon>
        <taxon>Panagrolaimoidea</taxon>
        <taxon>Panagrolaimidae</taxon>
        <taxon>Panagrolaimus</taxon>
    </lineage>
</organism>
<reference evidence="2" key="1">
    <citation type="submission" date="2022-11" db="UniProtKB">
        <authorList>
            <consortium name="WormBaseParasite"/>
        </authorList>
    </citation>
    <scope>IDENTIFICATION</scope>
</reference>
<accession>A0AC34FAT5</accession>
<evidence type="ECO:0000313" key="1">
    <source>
        <dbReference type="Proteomes" id="UP000887579"/>
    </source>
</evidence>
<protein>
    <submittedName>
        <fullName evidence="2">Uncharacterized protein</fullName>
    </submittedName>
</protein>
<name>A0AC34FAT5_9BILA</name>
<sequence>MFKLDTINTTAKIQLENLKGEIQSHLGTPFVTLLQTIQDKAVPIDSLNTNESDASEHVMEAESATQTTDETQQATTAPGLKTPLINL</sequence>